<dbReference type="Gene3D" id="1.10.287.470">
    <property type="entry name" value="Helix hairpin bin"/>
    <property type="match status" value="1"/>
</dbReference>
<dbReference type="Gene3D" id="2.40.50.100">
    <property type="match status" value="1"/>
</dbReference>
<keyword evidence="5" id="KW-1185">Reference proteome</keyword>
<gene>
    <name evidence="4" type="ORF">EZM97_15620</name>
</gene>
<name>A0A4R0YUW5_9GAMM</name>
<keyword evidence="2" id="KW-0812">Transmembrane</keyword>
<keyword evidence="2" id="KW-1133">Transmembrane helix</keyword>
<organism evidence="4 5">
    <name type="scientific">Dyella soli</name>
    <dbReference type="NCBI Taxonomy" id="522319"/>
    <lineage>
        <taxon>Bacteria</taxon>
        <taxon>Pseudomonadati</taxon>
        <taxon>Pseudomonadota</taxon>
        <taxon>Gammaproteobacteria</taxon>
        <taxon>Lysobacterales</taxon>
        <taxon>Rhodanobacteraceae</taxon>
        <taxon>Dyella</taxon>
    </lineage>
</organism>
<evidence type="ECO:0000256" key="1">
    <source>
        <dbReference type="ARBA" id="ARBA00009477"/>
    </source>
</evidence>
<keyword evidence="2" id="KW-0472">Membrane</keyword>
<dbReference type="Gene3D" id="2.40.30.170">
    <property type="match status" value="1"/>
</dbReference>
<sequence length="380" mass="41534">MEILILGIYSFFVWLVFIKFKWLPWNIYSQVAVVVIALSGITALILVLNVVAPSSNDVRVLNYAVEVVPRVTGRVTEVPIEGNRLIRKGTPILKVDPEPFQIKVNQLQANLVSAVATASQLKQDLSAAHNNTEGAMAQLNLARTRLKQSQQLASSGAGAHYDVDFYESEVKRLQPAYDAAQAAEAKVETELNALVNGEQSSVASMRAQLQQAKWDLSQTVIYAPADGYAINLQVREGSFAAAFPLRPVMTFVEVQQQVVAFYNQNELSQVEPGNEVELALPTVPGKIIKGEVDSVVWATGQGQYQAAGVLPNTPVEEPHAPAAQKYAVKIKITDTHGYFLAMGARGNGAIYTNHGAPIHLVRKVLIRVQSLTNYLILKLH</sequence>
<evidence type="ECO:0000256" key="2">
    <source>
        <dbReference type="SAM" id="Phobius"/>
    </source>
</evidence>
<evidence type="ECO:0000313" key="5">
    <source>
        <dbReference type="Proteomes" id="UP000291822"/>
    </source>
</evidence>
<proteinExistence type="inferred from homology"/>
<dbReference type="Pfam" id="PF25917">
    <property type="entry name" value="BSH_RND"/>
    <property type="match status" value="1"/>
</dbReference>
<feature type="transmembrane region" description="Helical" evidence="2">
    <location>
        <begin position="31"/>
        <end position="52"/>
    </location>
</feature>
<dbReference type="EMBL" id="SJTG01000002">
    <property type="protein sequence ID" value="TCI10322.1"/>
    <property type="molecule type" value="Genomic_DNA"/>
</dbReference>
<dbReference type="Proteomes" id="UP000291822">
    <property type="component" value="Unassembled WGS sequence"/>
</dbReference>
<evidence type="ECO:0000313" key="4">
    <source>
        <dbReference type="EMBL" id="TCI10322.1"/>
    </source>
</evidence>
<comment type="caution">
    <text evidence="4">The sequence shown here is derived from an EMBL/GenBank/DDBJ whole genome shotgun (WGS) entry which is preliminary data.</text>
</comment>
<dbReference type="SUPFAM" id="SSF111369">
    <property type="entry name" value="HlyD-like secretion proteins"/>
    <property type="match status" value="2"/>
</dbReference>
<reference evidence="4 5" key="1">
    <citation type="submission" date="2019-02" db="EMBL/GenBank/DDBJ databases">
        <title>Dyella amyloliquefaciens sp. nov., isolated from forest soil.</title>
        <authorList>
            <person name="Gao Z.-H."/>
            <person name="Qiu L.-H."/>
        </authorList>
    </citation>
    <scope>NUCLEOTIDE SEQUENCE [LARGE SCALE GENOMIC DNA]</scope>
    <source>
        <strain evidence="4 5">KACC 12747</strain>
    </source>
</reference>
<feature type="domain" description="Multidrug resistance protein MdtA-like barrel-sandwich hybrid" evidence="3">
    <location>
        <begin position="65"/>
        <end position="241"/>
    </location>
</feature>
<dbReference type="RefSeq" id="WP_131408231.1">
    <property type="nucleotide sequence ID" value="NZ_SJTG01000002.1"/>
</dbReference>
<dbReference type="PANTHER" id="PTHR30386:SF18">
    <property type="entry name" value="INNER MEMBRANE PROTEIN YIAV-RELATED"/>
    <property type="match status" value="1"/>
</dbReference>
<dbReference type="InterPro" id="IPR050739">
    <property type="entry name" value="MFP"/>
</dbReference>
<dbReference type="AlphaFoldDB" id="A0A4R0YUW5"/>
<comment type="similarity">
    <text evidence="1">Belongs to the membrane fusion protein (MFP) (TC 8.A.1) family.</text>
</comment>
<dbReference type="PANTHER" id="PTHR30386">
    <property type="entry name" value="MEMBRANE FUSION SUBUNIT OF EMRAB-TOLC MULTIDRUG EFFLUX PUMP"/>
    <property type="match status" value="1"/>
</dbReference>
<protein>
    <submittedName>
        <fullName evidence="4">HlyD family secretion protein</fullName>
    </submittedName>
</protein>
<feature type="transmembrane region" description="Helical" evidence="2">
    <location>
        <begin position="6"/>
        <end position="24"/>
    </location>
</feature>
<accession>A0A4R0YUW5</accession>
<evidence type="ECO:0000259" key="3">
    <source>
        <dbReference type="Pfam" id="PF25917"/>
    </source>
</evidence>
<dbReference type="InterPro" id="IPR058625">
    <property type="entry name" value="MdtA-like_BSH"/>
</dbReference>